<evidence type="ECO:0000256" key="1">
    <source>
        <dbReference type="ARBA" id="ARBA00008520"/>
    </source>
</evidence>
<keyword evidence="4" id="KW-0472">Membrane</keyword>
<keyword evidence="4" id="KW-0812">Transmembrane</keyword>
<feature type="transmembrane region" description="Helical" evidence="4">
    <location>
        <begin position="685"/>
        <end position="707"/>
    </location>
</feature>
<dbReference type="PANTHER" id="PTHR43649">
    <property type="entry name" value="ARABINOSE-BINDING PROTEIN-RELATED"/>
    <property type="match status" value="1"/>
</dbReference>
<feature type="transmembrane region" description="Helical" evidence="4">
    <location>
        <begin position="907"/>
        <end position="927"/>
    </location>
</feature>
<accession>A0A4P9WNG0</accession>
<dbReference type="Gene3D" id="3.40.190.10">
    <property type="entry name" value="Periplasmic binding protein-like II"/>
    <property type="match status" value="3"/>
</dbReference>
<keyword evidence="4" id="KW-1133">Transmembrane helix</keyword>
<dbReference type="Proteomes" id="UP000269721">
    <property type="component" value="Unassembled WGS sequence"/>
</dbReference>
<dbReference type="InterPro" id="IPR006059">
    <property type="entry name" value="SBP"/>
</dbReference>
<sequence>MRSSTSAALLWSLVFCVLPYGVLAGQMFLQMRVSGRQEDSRVCWGRLAIPRGMLEQSLRKGESVGGGDRVRPYQRRKMALVLIELVDTVTFGEELAAMTVNFTQQTGITVEEIPDYMSLYAPDTNTYHDLAHAWLLAQNPYLEVLQIDNVYTALYSENLVNIWDFNPDAGKAFDPNILTNFIVDGRLVALPAFNSLGILLFRTDLLKKYGFDVSGPSTWQEIEEQALVILAGERKLGNTALVGFAGQFLNYEGLTCNACEWFFNNTIIDLKSGNVTIDAPFNRDMTQMMQRWIEVGIIDPVEVTWTENEAYAQWFAGEAIFIRYWNDWIFTTIQVDFEYGFRTLPNHVGVNGAQGYGINKWSTRQQEAVQVVEFLTSAENIKFKILNPKVAFPLSCKHDGNVAPTHEVDPEICNFVGQDLCNVTRSVTVVNRPVTRTGGVYPAVSATFFDAIHNMIAEQLDVVEGFQTMENAIQAVLGIPLTCPAGTEAGIFGSTGIATCIGCSASTYNQDYDSTCKPCILGGYCPGGSVILAGYGYWQDPAQANIENAFIECPDETCCPTQGCTMDSPCSNTYTGLVCSACPDGFYPMPGECTQCDGLLVSRSLVIGELFKGLLVVSLFYWTPKSLPILFPDDLKIWQILFYQLTATIPSSTSLFSLGLNNIATYLLLRFLNRSSCGATFRIQVKLFAPFMEPLVLLLLLASIMIASRTARYLAQDSPTLSDLYRRVDMYIPSTDFKSNALTTAIKLAMFSYGPLVYACWGILSCKKIGNYGQFSVGQFEAKCWEGPHIGPAVFAIMMLLALVIAPLYLFYKRTAKRTDLQPSMQHHPSKRSDRQFPFSLLTLPYNEDWRLWPMEKFWFVSPLSAAIPVTGLSHIPTAVFSWGVVISICLAVLSFIQPWATGASTVFLILPVLIAPTFSYAASFVIDTGSSGEVSSKNFFGLAAMTFSAIYAPPLRARRHRVLSLLKAGITDILTQEVEMTGRVRLDVRAMLSNFEDRSILRVPVFCPWRLDVSAIGEGRMAVGSARDDWHSHEARLTDLLFQSGNLSEPIRLLSDRTLGSEPFSAELAAMTVNFTQQTGITVVEIPDYMVSAGRCLPPFFLNYGSRKGSSETLCLQSLAKPVPRSLAGLSRNTYLSAERLARSPSLTSNFIRKIDNVYTALYSENLVNIWDFNPDAGKAFDPNILTNFIVDGRLVALPAFDTYGILLFRADLLEKYGFDVSGPSTWQKIEEQALVILAGERKLGDNDLVGFAGQFLNYEGLTCNACEVIGLLSHSIIIEPLRVGGGGGRQGEASLCFFDDRIIYLKSGNVTVNTPFNREILQIMHRWMDLGIIDPVELTWTEVEAYAQWYAEEAIFIRYWNDWIFPTYEVGFEYSFRTLPHSVGVNSAQGQSRALEQIGYECKFASKIQEISENFCLFEFRYIPFDAPIPLFVYCVRLFSPLPSATHPSVQRIAGIHSHKSPVTRTEGSYPAVSSIFFDAIHNMVAGQLGVEDGFQTIENAIQAVLGIPLTCPEGTEAGIFGSTGRSACIACSANTFNQEYDSNCILGAYCPGGSAILAATGYWQDPAESNVDDAFIECPAKTCECTFSKGTRLTACPVGLYPMPGVCAAGAAGLQHFPVIRDFESNALTTAVKVAILCYGPLVYACWGILSCKKIGSHGQLFVGQFEAKCWEGPHITPAVFAIIMLLVLATAPPYIFYQRIMRRTALQPSMQHMISERSRNAALANLRYGMEMWSFLVLVYREKLRRLITSSDWGFRLGSGIGHAQYPRRCFRLLLNFTGFDRTGSAHHCSFPKENEQYPFTAVLERRGANDGSDLESWQPPAEM</sequence>
<feature type="chain" id="PRO_5020608867" evidence="5">
    <location>
        <begin position="25"/>
        <end position="1828"/>
    </location>
</feature>
<dbReference type="InterPro" id="IPR009030">
    <property type="entry name" value="Growth_fac_rcpt_cys_sf"/>
</dbReference>
<feature type="transmembrane region" description="Helical" evidence="4">
    <location>
        <begin position="655"/>
        <end position="673"/>
    </location>
</feature>
<evidence type="ECO:0000313" key="6">
    <source>
        <dbReference type="EMBL" id="RKO94032.1"/>
    </source>
</evidence>
<dbReference type="PANTHER" id="PTHR43649:SF34">
    <property type="entry name" value="ABC TRANSPORTER PERIPLASMIC-BINDING PROTEIN YCJN-RELATED"/>
    <property type="match status" value="1"/>
</dbReference>
<protein>
    <submittedName>
        <fullName evidence="6">Uncharacterized protein</fullName>
    </submittedName>
</protein>
<reference evidence="7" key="1">
    <citation type="journal article" date="2018" name="Nat. Microbiol.">
        <title>Leveraging single-cell genomics to expand the fungal tree of life.</title>
        <authorList>
            <person name="Ahrendt S.R."/>
            <person name="Quandt C.A."/>
            <person name="Ciobanu D."/>
            <person name="Clum A."/>
            <person name="Salamov A."/>
            <person name="Andreopoulos B."/>
            <person name="Cheng J.F."/>
            <person name="Woyke T."/>
            <person name="Pelin A."/>
            <person name="Henrissat B."/>
            <person name="Reynolds N.K."/>
            <person name="Benny G.L."/>
            <person name="Smith M.E."/>
            <person name="James T.Y."/>
            <person name="Grigoriev I.V."/>
        </authorList>
    </citation>
    <scope>NUCLEOTIDE SEQUENCE [LARGE SCALE GENOMIC DNA]</scope>
</reference>
<keyword evidence="3 5" id="KW-0732">Signal</keyword>
<evidence type="ECO:0000256" key="4">
    <source>
        <dbReference type="SAM" id="Phobius"/>
    </source>
</evidence>
<dbReference type="OrthoDB" id="2118873at2759"/>
<dbReference type="SUPFAM" id="SSF57184">
    <property type="entry name" value="Growth factor receptor domain"/>
    <property type="match status" value="1"/>
</dbReference>
<evidence type="ECO:0000256" key="5">
    <source>
        <dbReference type="SAM" id="SignalP"/>
    </source>
</evidence>
<dbReference type="Pfam" id="PF01547">
    <property type="entry name" value="SBP_bac_1"/>
    <property type="match status" value="1"/>
</dbReference>
<keyword evidence="7" id="KW-1185">Reference proteome</keyword>
<evidence type="ECO:0000313" key="7">
    <source>
        <dbReference type="Proteomes" id="UP000269721"/>
    </source>
</evidence>
<dbReference type="EMBL" id="KZ994036">
    <property type="protein sequence ID" value="RKO94032.1"/>
    <property type="molecule type" value="Genomic_DNA"/>
</dbReference>
<feature type="transmembrane region" description="Helical" evidence="4">
    <location>
        <begin position="880"/>
        <end position="901"/>
    </location>
</feature>
<keyword evidence="2" id="KW-0813">Transport</keyword>
<comment type="similarity">
    <text evidence="1">Belongs to the bacterial solute-binding protein 1 family.</text>
</comment>
<name>A0A4P9WNG0_9FUNG</name>
<feature type="transmembrane region" description="Helical" evidence="4">
    <location>
        <begin position="1682"/>
        <end position="1701"/>
    </location>
</feature>
<gene>
    <name evidence="6" type="ORF">BDK51DRAFT_34461</name>
</gene>
<proteinExistence type="inferred from homology"/>
<feature type="signal peptide" evidence="5">
    <location>
        <begin position="1"/>
        <end position="24"/>
    </location>
</feature>
<feature type="transmembrane region" description="Helical" evidence="4">
    <location>
        <begin position="939"/>
        <end position="956"/>
    </location>
</feature>
<evidence type="ECO:0000256" key="2">
    <source>
        <dbReference type="ARBA" id="ARBA00022448"/>
    </source>
</evidence>
<dbReference type="SUPFAM" id="SSF53850">
    <property type="entry name" value="Periplasmic binding protein-like II"/>
    <property type="match status" value="2"/>
</dbReference>
<feature type="transmembrane region" description="Helical" evidence="4">
    <location>
        <begin position="790"/>
        <end position="812"/>
    </location>
</feature>
<evidence type="ECO:0000256" key="3">
    <source>
        <dbReference type="ARBA" id="ARBA00022729"/>
    </source>
</evidence>
<organism evidence="6 7">
    <name type="scientific">Blyttiomyces helicus</name>
    <dbReference type="NCBI Taxonomy" id="388810"/>
    <lineage>
        <taxon>Eukaryota</taxon>
        <taxon>Fungi</taxon>
        <taxon>Fungi incertae sedis</taxon>
        <taxon>Chytridiomycota</taxon>
        <taxon>Chytridiomycota incertae sedis</taxon>
        <taxon>Chytridiomycetes</taxon>
        <taxon>Chytridiomycetes incertae sedis</taxon>
        <taxon>Blyttiomyces</taxon>
    </lineage>
</organism>
<dbReference type="InterPro" id="IPR050490">
    <property type="entry name" value="Bact_solute-bd_prot1"/>
</dbReference>